<gene>
    <name evidence="2" type="ORF">C8J55DRAFT_610277</name>
</gene>
<evidence type="ECO:0000313" key="2">
    <source>
        <dbReference type="EMBL" id="KAJ4463655.1"/>
    </source>
</evidence>
<dbReference type="AlphaFoldDB" id="A0A9W9DCP8"/>
<evidence type="ECO:0000256" key="1">
    <source>
        <dbReference type="SAM" id="Coils"/>
    </source>
</evidence>
<evidence type="ECO:0000313" key="3">
    <source>
        <dbReference type="Proteomes" id="UP001150238"/>
    </source>
</evidence>
<dbReference type="Gene3D" id="1.20.5.190">
    <property type="match status" value="1"/>
</dbReference>
<feature type="coiled-coil region" evidence="1">
    <location>
        <begin position="110"/>
        <end position="137"/>
    </location>
</feature>
<accession>A0A9W9DCP8</accession>
<dbReference type="Proteomes" id="UP001150238">
    <property type="component" value="Unassembled WGS sequence"/>
</dbReference>
<evidence type="ECO:0008006" key="4">
    <source>
        <dbReference type="Google" id="ProtNLM"/>
    </source>
</evidence>
<protein>
    <recommendedName>
        <fullName evidence="4">t-SNARE coiled-coil homology domain-containing protein</fullName>
    </recommendedName>
</protein>
<reference evidence="2" key="1">
    <citation type="submission" date="2022-08" db="EMBL/GenBank/DDBJ databases">
        <authorList>
            <consortium name="DOE Joint Genome Institute"/>
            <person name="Min B."/>
            <person name="Riley R."/>
            <person name="Sierra-Patev S."/>
            <person name="Naranjo-Ortiz M."/>
            <person name="Looney B."/>
            <person name="Konkel Z."/>
            <person name="Slot J.C."/>
            <person name="Sakamoto Y."/>
            <person name="Steenwyk J.L."/>
            <person name="Rokas A."/>
            <person name="Carro J."/>
            <person name="Camarero S."/>
            <person name="Ferreira P."/>
            <person name="Molpeceres G."/>
            <person name="Ruiz-Duenas F.J."/>
            <person name="Serrano A."/>
            <person name="Henrissat B."/>
            <person name="Drula E."/>
            <person name="Hughes K.W."/>
            <person name="Mata J.L."/>
            <person name="Ishikawa N.K."/>
            <person name="Vargas-Isla R."/>
            <person name="Ushijima S."/>
            <person name="Smith C.A."/>
            <person name="Ahrendt S."/>
            <person name="Andreopoulos W."/>
            <person name="He G."/>
            <person name="Labutti K."/>
            <person name="Lipzen A."/>
            <person name="Ng V."/>
            <person name="Sandor L."/>
            <person name="Barry K."/>
            <person name="Martinez A.T."/>
            <person name="Xiao Y."/>
            <person name="Gibbons J.G."/>
            <person name="Terashima K."/>
            <person name="Hibbett D.S."/>
            <person name="Grigoriev I.V."/>
        </authorList>
    </citation>
    <scope>NUCLEOTIDE SEQUENCE</scope>
    <source>
        <strain evidence="2">Sp2 HRB7682 ss15</strain>
    </source>
</reference>
<proteinExistence type="predicted"/>
<dbReference type="EMBL" id="JANVFS010000068">
    <property type="protein sequence ID" value="KAJ4463655.1"/>
    <property type="molecule type" value="Genomic_DNA"/>
</dbReference>
<sequence length="214" mass="23139">MAANPIALLAQGPNHQYGQIGLPQNPPQNPPTPAEVIEAVRLANRALRYRDDAAPPTFNEYVSDEAVAACFCYKEAVIKSGTGVAGARFVPLVNDVNTIKDDVSTIKDDVNNIKDDVNNIKDNVNNIKDNVNNIKDDVSTIKDDVSTIKDDVSTIKDDVSTIQDDVNTIKDSVNALRLDMSTLVIQDGKDCNAQQNVNNSDQKLAIARAIGHVA</sequence>
<organism evidence="2 3">
    <name type="scientific">Lentinula lateritia</name>
    <dbReference type="NCBI Taxonomy" id="40482"/>
    <lineage>
        <taxon>Eukaryota</taxon>
        <taxon>Fungi</taxon>
        <taxon>Dikarya</taxon>
        <taxon>Basidiomycota</taxon>
        <taxon>Agaricomycotina</taxon>
        <taxon>Agaricomycetes</taxon>
        <taxon>Agaricomycetidae</taxon>
        <taxon>Agaricales</taxon>
        <taxon>Marasmiineae</taxon>
        <taxon>Omphalotaceae</taxon>
        <taxon>Lentinula</taxon>
    </lineage>
</organism>
<reference evidence="2" key="2">
    <citation type="journal article" date="2023" name="Proc. Natl. Acad. Sci. U.S.A.">
        <title>A global phylogenomic analysis of the shiitake genus Lentinula.</title>
        <authorList>
            <person name="Sierra-Patev S."/>
            <person name="Min B."/>
            <person name="Naranjo-Ortiz M."/>
            <person name="Looney B."/>
            <person name="Konkel Z."/>
            <person name="Slot J.C."/>
            <person name="Sakamoto Y."/>
            <person name="Steenwyk J.L."/>
            <person name="Rokas A."/>
            <person name="Carro J."/>
            <person name="Camarero S."/>
            <person name="Ferreira P."/>
            <person name="Molpeceres G."/>
            <person name="Ruiz-Duenas F.J."/>
            <person name="Serrano A."/>
            <person name="Henrissat B."/>
            <person name="Drula E."/>
            <person name="Hughes K.W."/>
            <person name="Mata J.L."/>
            <person name="Ishikawa N.K."/>
            <person name="Vargas-Isla R."/>
            <person name="Ushijima S."/>
            <person name="Smith C.A."/>
            <person name="Donoghue J."/>
            <person name="Ahrendt S."/>
            <person name="Andreopoulos W."/>
            <person name="He G."/>
            <person name="LaButti K."/>
            <person name="Lipzen A."/>
            <person name="Ng V."/>
            <person name="Riley R."/>
            <person name="Sandor L."/>
            <person name="Barry K."/>
            <person name="Martinez A.T."/>
            <person name="Xiao Y."/>
            <person name="Gibbons J.G."/>
            <person name="Terashima K."/>
            <person name="Grigoriev I.V."/>
            <person name="Hibbett D."/>
        </authorList>
    </citation>
    <scope>NUCLEOTIDE SEQUENCE</scope>
    <source>
        <strain evidence="2">Sp2 HRB7682 ss15</strain>
    </source>
</reference>
<dbReference type="Gene3D" id="1.20.5.320">
    <property type="entry name" value="6-Phosphogluconate Dehydrogenase, domain 3"/>
    <property type="match status" value="1"/>
</dbReference>
<keyword evidence="1" id="KW-0175">Coiled coil</keyword>
<name>A0A9W9DCP8_9AGAR</name>
<dbReference type="SUPFAM" id="SSF58100">
    <property type="entry name" value="Bacterial hemolysins"/>
    <property type="match status" value="1"/>
</dbReference>
<comment type="caution">
    <text evidence="2">The sequence shown here is derived from an EMBL/GenBank/DDBJ whole genome shotgun (WGS) entry which is preliminary data.</text>
</comment>